<keyword evidence="7" id="KW-1185">Reference proteome</keyword>
<comment type="caution">
    <text evidence="6">The sequence shown here is derived from an EMBL/GenBank/DDBJ whole genome shotgun (WGS) entry which is preliminary data.</text>
</comment>
<keyword evidence="4" id="KW-0804">Transcription</keyword>
<dbReference type="Pfam" id="PF00126">
    <property type="entry name" value="HTH_1"/>
    <property type="match status" value="1"/>
</dbReference>
<dbReference type="GO" id="GO:0003700">
    <property type="term" value="F:DNA-binding transcription factor activity"/>
    <property type="evidence" value="ECO:0007669"/>
    <property type="project" value="InterPro"/>
</dbReference>
<dbReference type="SUPFAM" id="SSF53850">
    <property type="entry name" value="Periplasmic binding protein-like II"/>
    <property type="match status" value="1"/>
</dbReference>
<accession>A0A2M9B8L4</accession>
<keyword evidence="3 6" id="KW-0238">DNA-binding</keyword>
<dbReference type="Pfam" id="PF03466">
    <property type="entry name" value="LysR_substrate"/>
    <property type="match status" value="1"/>
</dbReference>
<protein>
    <submittedName>
        <fullName evidence="6">DNA-binding transcriptional LysR family regulator</fullName>
    </submittedName>
</protein>
<dbReference type="InterPro" id="IPR036390">
    <property type="entry name" value="WH_DNA-bd_sf"/>
</dbReference>
<evidence type="ECO:0000256" key="4">
    <source>
        <dbReference type="ARBA" id="ARBA00023163"/>
    </source>
</evidence>
<dbReference type="InterPro" id="IPR000847">
    <property type="entry name" value="LysR_HTH_N"/>
</dbReference>
<evidence type="ECO:0000256" key="2">
    <source>
        <dbReference type="ARBA" id="ARBA00023015"/>
    </source>
</evidence>
<dbReference type="Proteomes" id="UP000230842">
    <property type="component" value="Unassembled WGS sequence"/>
</dbReference>
<evidence type="ECO:0000313" key="7">
    <source>
        <dbReference type="Proteomes" id="UP000230842"/>
    </source>
</evidence>
<dbReference type="OrthoDB" id="3252676at2"/>
<reference evidence="6 7" key="1">
    <citation type="submission" date="2017-11" db="EMBL/GenBank/DDBJ databases">
        <title>Genomic Encyclopedia of Archaeal and Bacterial Type Strains, Phase II (KMG-II): From Individual Species to Whole Genera.</title>
        <authorList>
            <person name="Goeker M."/>
        </authorList>
    </citation>
    <scope>NUCLEOTIDE SEQUENCE [LARGE SCALE GENOMIC DNA]</scope>
    <source>
        <strain evidence="6 7">DSM 27763</strain>
    </source>
</reference>
<dbReference type="AlphaFoldDB" id="A0A2M9B8L4"/>
<sequence>MLIFLRLCLASMSMELRHLRCFLAIVDEGTITGAARRLHLTQPVVSRTLGQIERHLGVRLIDRSTHHLALTPAGEAFARRAAVALSAADAAFDPEQLRAWPLRLGYAWSALGPHTADLLRQWDSAHPDTPLRLLRFVDVVDALTKGDLDLALIRGDRVPSALHVELVGQEQRYAAVPSDSDLAGRAGLTLGELARETIAITPVSGSTTPQLWPSDARPTEIVSTRDTEDWLATIASGHAVGVTSAATSSLHTFPGVTFVPLTDAPALPVRVAWTDPPPHPAVEDLATLVRAIIGSADPP</sequence>
<dbReference type="GO" id="GO:0032993">
    <property type="term" value="C:protein-DNA complex"/>
    <property type="evidence" value="ECO:0007669"/>
    <property type="project" value="TreeGrafter"/>
</dbReference>
<gene>
    <name evidence="6" type="ORF">CLV56_3766</name>
</gene>
<dbReference type="EMBL" id="PGEZ01000002">
    <property type="protein sequence ID" value="PJJ54258.1"/>
    <property type="molecule type" value="Genomic_DNA"/>
</dbReference>
<dbReference type="InterPro" id="IPR036388">
    <property type="entry name" value="WH-like_DNA-bd_sf"/>
</dbReference>
<dbReference type="PRINTS" id="PR00039">
    <property type="entry name" value="HTHLYSR"/>
</dbReference>
<dbReference type="GO" id="GO:0003677">
    <property type="term" value="F:DNA binding"/>
    <property type="evidence" value="ECO:0007669"/>
    <property type="project" value="UniProtKB-KW"/>
</dbReference>
<dbReference type="InterPro" id="IPR005119">
    <property type="entry name" value="LysR_subst-bd"/>
</dbReference>
<name>A0A2M9B8L4_9ACTN</name>
<feature type="domain" description="HTH lysR-type" evidence="5">
    <location>
        <begin position="14"/>
        <end position="71"/>
    </location>
</feature>
<dbReference type="Gene3D" id="3.40.190.10">
    <property type="entry name" value="Periplasmic binding protein-like II"/>
    <property type="match status" value="2"/>
</dbReference>
<dbReference type="SUPFAM" id="SSF46785">
    <property type="entry name" value="Winged helix' DNA-binding domain"/>
    <property type="match status" value="1"/>
</dbReference>
<dbReference type="PANTHER" id="PTHR30346">
    <property type="entry name" value="TRANSCRIPTIONAL DUAL REGULATOR HCAR-RELATED"/>
    <property type="match status" value="1"/>
</dbReference>
<evidence type="ECO:0000256" key="1">
    <source>
        <dbReference type="ARBA" id="ARBA00009437"/>
    </source>
</evidence>
<proteinExistence type="inferred from homology"/>
<dbReference type="PANTHER" id="PTHR30346:SF17">
    <property type="entry name" value="LYSR FAMILY TRANSCRIPTIONAL REGULATOR"/>
    <property type="match status" value="1"/>
</dbReference>
<dbReference type="Gene3D" id="1.10.10.10">
    <property type="entry name" value="Winged helix-like DNA-binding domain superfamily/Winged helix DNA-binding domain"/>
    <property type="match status" value="1"/>
</dbReference>
<evidence type="ECO:0000259" key="5">
    <source>
        <dbReference type="PROSITE" id="PS50931"/>
    </source>
</evidence>
<dbReference type="PROSITE" id="PS50931">
    <property type="entry name" value="HTH_LYSR"/>
    <property type="match status" value="1"/>
</dbReference>
<evidence type="ECO:0000256" key="3">
    <source>
        <dbReference type="ARBA" id="ARBA00023125"/>
    </source>
</evidence>
<organism evidence="6 7">
    <name type="scientific">Mumia flava</name>
    <dbReference type="NCBI Taxonomy" id="1348852"/>
    <lineage>
        <taxon>Bacteria</taxon>
        <taxon>Bacillati</taxon>
        <taxon>Actinomycetota</taxon>
        <taxon>Actinomycetes</taxon>
        <taxon>Propionibacteriales</taxon>
        <taxon>Nocardioidaceae</taxon>
        <taxon>Mumia</taxon>
    </lineage>
</organism>
<evidence type="ECO:0000313" key="6">
    <source>
        <dbReference type="EMBL" id="PJJ54258.1"/>
    </source>
</evidence>
<comment type="similarity">
    <text evidence="1">Belongs to the LysR transcriptional regulatory family.</text>
</comment>
<keyword evidence="2" id="KW-0805">Transcription regulation</keyword>
<dbReference type="FunFam" id="1.10.10.10:FF:000001">
    <property type="entry name" value="LysR family transcriptional regulator"/>
    <property type="match status" value="1"/>
</dbReference>